<organism evidence="1 2">
    <name type="scientific">Halosquirtibacter laminarini</name>
    <dbReference type="NCBI Taxonomy" id="3374600"/>
    <lineage>
        <taxon>Bacteria</taxon>
        <taxon>Pseudomonadati</taxon>
        <taxon>Bacteroidota</taxon>
        <taxon>Bacteroidia</taxon>
        <taxon>Marinilabiliales</taxon>
        <taxon>Prolixibacteraceae</taxon>
        <taxon>Halosquirtibacter</taxon>
    </lineage>
</organism>
<sequence>MGRSLDIDQALHSGDLNYALQLISDLTSEEWSQERVMESVVDVYVAQLKVVSKNFSLFCETIRSIPCSLSFESETVVLQIVLEESVNYINVSNKRKVGTLYSDTKQLFSILSSLSFKGRGMDVDQVVRAIYSVFRKRPSLFLLEVLNWWEEIGVNDCSKQPERDGKREIRPLYSRFYELVTRAILNTDQAKGALGEGWRDRVCQFVASYPKAMNVAYALYDLCVRREEIDWGIATQKAFVQSNIGLGWGWVLLAQYHKQLDHQETVFACLCRASLCSMSLMSRWFIWIDMVELAASNAGENVSSWLAYQILQSQEASLSKENISMVHHYQNAAIPCSSKVANEVIKEWAHDAERWLWSDYPTFVGVVSWIDRKAKVVGIVYGVDQRIVVPFSQISFKVDMGQWLRVVGTKEEDINPKLLYIEPSKTLPSGAIFKTVSGRVQQKIGEPFGFVADCFIPPHLMTKRNLQQGEWVELSLVYDIDKRLDKMTWKVVTVEKIDRPSL</sequence>
<evidence type="ECO:0000313" key="2">
    <source>
        <dbReference type="Proteomes" id="UP000826212"/>
    </source>
</evidence>
<proteinExistence type="predicted"/>
<dbReference type="EMBL" id="CP081303">
    <property type="protein sequence ID" value="QZE13793.1"/>
    <property type="molecule type" value="Genomic_DNA"/>
</dbReference>
<accession>A0AC61NE33</accession>
<reference evidence="1" key="1">
    <citation type="submission" date="2021-08" db="EMBL/GenBank/DDBJ databases">
        <title>Novel anaerobic bacterium isolated from sea squirt in East Sea, Republic of Korea.</title>
        <authorList>
            <person name="Nguyen T.H."/>
            <person name="Li Z."/>
            <person name="Lee Y.-J."/>
            <person name="Ko J."/>
            <person name="Kim S.-G."/>
        </authorList>
    </citation>
    <scope>NUCLEOTIDE SEQUENCE</scope>
    <source>
        <strain evidence="1">KCTC 25031</strain>
    </source>
</reference>
<dbReference type="Proteomes" id="UP000826212">
    <property type="component" value="Chromosome"/>
</dbReference>
<keyword evidence="2" id="KW-1185">Reference proteome</keyword>
<evidence type="ECO:0000313" key="1">
    <source>
        <dbReference type="EMBL" id="QZE13793.1"/>
    </source>
</evidence>
<name>A0AC61NE33_9BACT</name>
<gene>
    <name evidence="1" type="ORF">K4L44_14695</name>
</gene>
<protein>
    <submittedName>
        <fullName evidence="1">Uncharacterized protein</fullName>
    </submittedName>
</protein>